<evidence type="ECO:0000313" key="1">
    <source>
        <dbReference type="EMBL" id="AQT66873.1"/>
    </source>
</evidence>
<gene>
    <name evidence="1" type="ORF">STSP2_00011</name>
</gene>
<reference evidence="2" key="1">
    <citation type="submission" date="2017-02" db="EMBL/GenBank/DDBJ databases">
        <title>Comparative genomics and description of representatives of a novel lineage of planctomycetes thriving in anoxic sediments.</title>
        <authorList>
            <person name="Spring S."/>
            <person name="Bunk B."/>
            <person name="Sproer C."/>
        </authorList>
    </citation>
    <scope>NUCLEOTIDE SEQUENCE [LARGE SCALE GENOMIC DNA]</scope>
    <source>
        <strain evidence="2">ST-NAGAB-D1</strain>
    </source>
</reference>
<protein>
    <submittedName>
        <fullName evidence="1">Uncharacterized protein</fullName>
    </submittedName>
</protein>
<accession>A0A1U9NG19</accession>
<organism evidence="1 2">
    <name type="scientific">Anaerohalosphaera lusitana</name>
    <dbReference type="NCBI Taxonomy" id="1936003"/>
    <lineage>
        <taxon>Bacteria</taxon>
        <taxon>Pseudomonadati</taxon>
        <taxon>Planctomycetota</taxon>
        <taxon>Phycisphaerae</taxon>
        <taxon>Sedimentisphaerales</taxon>
        <taxon>Anaerohalosphaeraceae</taxon>
        <taxon>Anaerohalosphaera</taxon>
    </lineage>
</organism>
<dbReference type="KEGG" id="alus:STSP2_00011"/>
<evidence type="ECO:0000313" key="2">
    <source>
        <dbReference type="Proteomes" id="UP000189674"/>
    </source>
</evidence>
<dbReference type="RefSeq" id="WP_146658675.1">
    <property type="nucleotide sequence ID" value="NZ_CP019791.1"/>
</dbReference>
<sequence length="149" mass="16236">MGRNLQRCVAGVVLAGLSVLGGCSKESDDWLIGEWVYDGQATKANLPANIKAAGVPDDVAEELGAELVGKLMSQLEDVRIRFTADEITFFTAEGDKTRDYEVIKRPDANTIVVESPETARLTRSGKYLCIPSTGDVDFKMYFKPVECGN</sequence>
<dbReference type="Proteomes" id="UP000189674">
    <property type="component" value="Chromosome"/>
</dbReference>
<keyword evidence="2" id="KW-1185">Reference proteome</keyword>
<dbReference type="AlphaFoldDB" id="A0A1U9NG19"/>
<name>A0A1U9NG19_9BACT</name>
<dbReference type="EMBL" id="CP019791">
    <property type="protein sequence ID" value="AQT66873.1"/>
    <property type="molecule type" value="Genomic_DNA"/>
</dbReference>
<proteinExistence type="predicted"/>
<dbReference type="PROSITE" id="PS51257">
    <property type="entry name" value="PROKAR_LIPOPROTEIN"/>
    <property type="match status" value="1"/>
</dbReference>